<proteinExistence type="predicted"/>
<keyword evidence="1" id="KW-0472">Membrane</keyword>
<evidence type="ECO:0000313" key="3">
    <source>
        <dbReference type="Proteomes" id="UP001642540"/>
    </source>
</evidence>
<feature type="transmembrane region" description="Helical" evidence="1">
    <location>
        <begin position="44"/>
        <end position="64"/>
    </location>
</feature>
<gene>
    <name evidence="2" type="ORF">ODALV1_LOCUS29350</name>
</gene>
<keyword evidence="1" id="KW-1133">Transmembrane helix</keyword>
<reference evidence="2 3" key="1">
    <citation type="submission" date="2024-08" db="EMBL/GenBank/DDBJ databases">
        <authorList>
            <person name="Cucini C."/>
            <person name="Frati F."/>
        </authorList>
    </citation>
    <scope>NUCLEOTIDE SEQUENCE [LARGE SCALE GENOMIC DNA]</scope>
</reference>
<sequence>MAPYFRFPETDSIQQRFWGFPPRNPTCGAISYEAGTKIYAWGKIIYCACLCILCVLLSLSPLVWQHHNNDNHLAELKKNPKMILNTDDEWVEKIYAKQSYVLVQAILFLTFIVLGIEWYIMLKLKKAVNERDLPLLKKCFFIVCVLNLLTLPFYIDVDVISSKVFLVELPFLAFEIMGLMFTHAFIVSLISPDHSQHDDLNRIQFNP</sequence>
<protein>
    <recommendedName>
        <fullName evidence="4">Transmembrane protein</fullName>
    </recommendedName>
</protein>
<feature type="transmembrane region" description="Helical" evidence="1">
    <location>
        <begin position="169"/>
        <end position="190"/>
    </location>
</feature>
<dbReference type="EMBL" id="CAXLJM020000151">
    <property type="protein sequence ID" value="CAL8143205.1"/>
    <property type="molecule type" value="Genomic_DNA"/>
</dbReference>
<feature type="transmembrane region" description="Helical" evidence="1">
    <location>
        <begin position="100"/>
        <end position="120"/>
    </location>
</feature>
<keyword evidence="1" id="KW-0812">Transmembrane</keyword>
<evidence type="ECO:0000256" key="1">
    <source>
        <dbReference type="SAM" id="Phobius"/>
    </source>
</evidence>
<evidence type="ECO:0000313" key="2">
    <source>
        <dbReference type="EMBL" id="CAL8143205.1"/>
    </source>
</evidence>
<keyword evidence="3" id="KW-1185">Reference proteome</keyword>
<name>A0ABP1S3G0_9HEXA</name>
<organism evidence="2 3">
    <name type="scientific">Orchesella dallaii</name>
    <dbReference type="NCBI Taxonomy" id="48710"/>
    <lineage>
        <taxon>Eukaryota</taxon>
        <taxon>Metazoa</taxon>
        <taxon>Ecdysozoa</taxon>
        <taxon>Arthropoda</taxon>
        <taxon>Hexapoda</taxon>
        <taxon>Collembola</taxon>
        <taxon>Entomobryomorpha</taxon>
        <taxon>Entomobryoidea</taxon>
        <taxon>Orchesellidae</taxon>
        <taxon>Orchesellinae</taxon>
        <taxon>Orchesella</taxon>
    </lineage>
</organism>
<dbReference type="Gene3D" id="1.20.1070.10">
    <property type="entry name" value="Rhodopsin 7-helix transmembrane proteins"/>
    <property type="match status" value="1"/>
</dbReference>
<comment type="caution">
    <text evidence="2">The sequence shown here is derived from an EMBL/GenBank/DDBJ whole genome shotgun (WGS) entry which is preliminary data.</text>
</comment>
<dbReference type="Proteomes" id="UP001642540">
    <property type="component" value="Unassembled WGS sequence"/>
</dbReference>
<feature type="transmembrane region" description="Helical" evidence="1">
    <location>
        <begin position="140"/>
        <end position="157"/>
    </location>
</feature>
<accession>A0ABP1S3G0</accession>
<evidence type="ECO:0008006" key="4">
    <source>
        <dbReference type="Google" id="ProtNLM"/>
    </source>
</evidence>